<comment type="caution">
    <text evidence="2">The sequence shown here is derived from an EMBL/GenBank/DDBJ whole genome shotgun (WGS) entry which is preliminary data.</text>
</comment>
<dbReference type="AlphaFoldDB" id="A0AAD5TGE8"/>
<dbReference type="Proteomes" id="UP001212152">
    <property type="component" value="Unassembled WGS sequence"/>
</dbReference>
<reference evidence="2" key="1">
    <citation type="submission" date="2020-05" db="EMBL/GenBank/DDBJ databases">
        <title>Phylogenomic resolution of chytrid fungi.</title>
        <authorList>
            <person name="Stajich J.E."/>
            <person name="Amses K."/>
            <person name="Simmons R."/>
            <person name="Seto K."/>
            <person name="Myers J."/>
            <person name="Bonds A."/>
            <person name="Quandt C.A."/>
            <person name="Barry K."/>
            <person name="Liu P."/>
            <person name="Grigoriev I."/>
            <person name="Longcore J.E."/>
            <person name="James T.Y."/>
        </authorList>
    </citation>
    <scope>NUCLEOTIDE SEQUENCE</scope>
    <source>
        <strain evidence="2">JEL0379</strain>
    </source>
</reference>
<evidence type="ECO:0000313" key="3">
    <source>
        <dbReference type="Proteomes" id="UP001212152"/>
    </source>
</evidence>
<accession>A0AAD5TGE8</accession>
<keyword evidence="3" id="KW-1185">Reference proteome</keyword>
<dbReference type="EMBL" id="JADGJQ010000048">
    <property type="protein sequence ID" value="KAJ3175794.1"/>
    <property type="molecule type" value="Genomic_DNA"/>
</dbReference>
<organism evidence="2 3">
    <name type="scientific">Geranomyces variabilis</name>
    <dbReference type="NCBI Taxonomy" id="109894"/>
    <lineage>
        <taxon>Eukaryota</taxon>
        <taxon>Fungi</taxon>
        <taxon>Fungi incertae sedis</taxon>
        <taxon>Chytridiomycota</taxon>
        <taxon>Chytridiomycota incertae sedis</taxon>
        <taxon>Chytridiomycetes</taxon>
        <taxon>Spizellomycetales</taxon>
        <taxon>Powellomycetaceae</taxon>
        <taxon>Geranomyces</taxon>
    </lineage>
</organism>
<evidence type="ECO:0000256" key="1">
    <source>
        <dbReference type="SAM" id="MobiDB-lite"/>
    </source>
</evidence>
<protein>
    <submittedName>
        <fullName evidence="2">Uncharacterized protein</fullName>
    </submittedName>
</protein>
<proteinExistence type="predicted"/>
<feature type="region of interest" description="Disordered" evidence="1">
    <location>
        <begin position="1"/>
        <end position="29"/>
    </location>
</feature>
<evidence type="ECO:0000313" key="2">
    <source>
        <dbReference type="EMBL" id="KAJ3175794.1"/>
    </source>
</evidence>
<gene>
    <name evidence="2" type="ORF">HDU87_005788</name>
</gene>
<name>A0AAD5TGE8_9FUNG</name>
<sequence length="69" mass="7254">MHSIDNHIKAALHGHRAQDAENNKTGTSADPRYYAEEEIKGMAAALGATGYTVPPTYAVHDPAAVAHAA</sequence>